<organism evidence="1 2">
    <name type="scientific">Gordonia phage BirksAndSocks</name>
    <dbReference type="NCBI Taxonomy" id="2047831"/>
    <lineage>
        <taxon>Viruses</taxon>
        <taxon>Duplodnaviria</taxon>
        <taxon>Heunggongvirae</taxon>
        <taxon>Uroviricota</taxon>
        <taxon>Caudoviricetes</taxon>
        <taxon>Montyvirus</taxon>
        <taxon>Montyvirus birksandsocks</taxon>
    </lineage>
</organism>
<evidence type="ECO:0000313" key="1">
    <source>
        <dbReference type="EMBL" id="AUE22176.1"/>
    </source>
</evidence>
<dbReference type="EMBL" id="MG099940">
    <property type="protein sequence ID" value="AUE22176.1"/>
    <property type="molecule type" value="Genomic_DNA"/>
</dbReference>
<evidence type="ECO:0000313" key="2">
    <source>
        <dbReference type="Proteomes" id="UP000240474"/>
    </source>
</evidence>
<accession>A0A2H4YE01</accession>
<reference evidence="1 2" key="1">
    <citation type="submission" date="2017-10" db="EMBL/GenBank/DDBJ databases">
        <authorList>
            <person name="Koppala N."/>
            <person name="Smith C."/>
            <person name="Hicks E."/>
            <person name="VanDolah M."/>
            <person name="Fryberger R."/>
            <person name="Simpson Z."/>
            <person name="Schmith W."/>
            <person name="Rense A."/>
            <person name="Bortz R.L."/>
            <person name="Warner M.H."/>
            <person name="Garlena R.A."/>
            <person name="Russell D.A."/>
            <person name="Pope W.H."/>
            <person name="Jacobs-Sera D."/>
            <person name="Hendrix R.W."/>
            <person name="Hatfull G.F."/>
        </authorList>
    </citation>
    <scope>NUCLEOTIDE SEQUENCE [LARGE SCALE GENOMIC DNA]</scope>
</reference>
<keyword evidence="2" id="KW-1185">Reference proteome</keyword>
<gene>
    <name evidence="1" type="ORF">SEA_BIRKSANDSOCKS_65</name>
</gene>
<name>A0A2H4YE01_9CAUD</name>
<sequence length="107" mass="12380">MKFVPKAEDVHRTYKAYRYREAGLSEVWNTSVPRTVSEAIAYIAWVERHFPDCRIEFIEGTNDLGESVPIKWEILSDNGERTPFVSTLERRFSEKTEHALGYAGPTQ</sequence>
<dbReference type="Proteomes" id="UP000240474">
    <property type="component" value="Segment"/>
</dbReference>
<proteinExistence type="predicted"/>
<protein>
    <submittedName>
        <fullName evidence="1">Uncharacterized protein</fullName>
    </submittedName>
</protein>